<name>A0ABD5RHK3_9EURY</name>
<comment type="caution">
    <text evidence="1">The sequence shown here is derived from an EMBL/GenBank/DDBJ whole genome shotgun (WGS) entry which is preliminary data.</text>
</comment>
<evidence type="ECO:0000313" key="1">
    <source>
        <dbReference type="EMBL" id="MFC5969808.1"/>
    </source>
</evidence>
<keyword evidence="2" id="KW-1185">Reference proteome</keyword>
<dbReference type="Proteomes" id="UP001596099">
    <property type="component" value="Unassembled WGS sequence"/>
</dbReference>
<dbReference type="EMBL" id="JBHSQH010000001">
    <property type="protein sequence ID" value="MFC5969808.1"/>
    <property type="molecule type" value="Genomic_DNA"/>
</dbReference>
<organism evidence="1 2">
    <name type="scientific">Halomarina salina</name>
    <dbReference type="NCBI Taxonomy" id="1872699"/>
    <lineage>
        <taxon>Archaea</taxon>
        <taxon>Methanobacteriati</taxon>
        <taxon>Methanobacteriota</taxon>
        <taxon>Stenosarchaea group</taxon>
        <taxon>Halobacteria</taxon>
        <taxon>Halobacteriales</taxon>
        <taxon>Natronomonadaceae</taxon>
        <taxon>Halomarina</taxon>
    </lineage>
</organism>
<sequence length="94" mass="10173">MTPHDSPVEGAARGSLAGEFTEPYLCRACSTDAAGERPATVDELLAQDDAPGCPNDVVGRYRIDRQSGLPVNGWLCADHRDALRKHLVTTFAEY</sequence>
<gene>
    <name evidence="1" type="ORF">ACFPYI_00545</name>
</gene>
<dbReference type="AlphaFoldDB" id="A0ABD5RHK3"/>
<reference evidence="1 2" key="1">
    <citation type="journal article" date="2019" name="Int. J. Syst. Evol. Microbiol.">
        <title>The Global Catalogue of Microorganisms (GCM) 10K type strain sequencing project: providing services to taxonomists for standard genome sequencing and annotation.</title>
        <authorList>
            <consortium name="The Broad Institute Genomics Platform"/>
            <consortium name="The Broad Institute Genome Sequencing Center for Infectious Disease"/>
            <person name="Wu L."/>
            <person name="Ma J."/>
        </authorList>
    </citation>
    <scope>NUCLEOTIDE SEQUENCE [LARGE SCALE GENOMIC DNA]</scope>
    <source>
        <strain evidence="1 2">CGMCC 1.12543</strain>
    </source>
</reference>
<accession>A0ABD5RHK3</accession>
<protein>
    <submittedName>
        <fullName evidence="1">Uncharacterized protein</fullName>
    </submittedName>
</protein>
<proteinExistence type="predicted"/>
<evidence type="ECO:0000313" key="2">
    <source>
        <dbReference type="Proteomes" id="UP001596099"/>
    </source>
</evidence>
<dbReference type="RefSeq" id="WP_247418152.1">
    <property type="nucleotide sequence ID" value="NZ_JALLGW010000001.1"/>
</dbReference>